<dbReference type="Gene3D" id="3.10.580.10">
    <property type="entry name" value="CBS-domain"/>
    <property type="match status" value="1"/>
</dbReference>
<dbReference type="Proteomes" id="UP001380290">
    <property type="component" value="Unassembled WGS sequence"/>
</dbReference>
<dbReference type="InterPro" id="IPR029044">
    <property type="entry name" value="Nucleotide-diphossugar_trans"/>
</dbReference>
<reference evidence="3 4" key="1">
    <citation type="submission" date="2024-02" db="EMBL/GenBank/DDBJ databases">
        <title>Identification of pathogenicity and growth-promoting function of Pseudomonas putida variant.</title>
        <authorList>
            <person name="Sun J."/>
        </authorList>
    </citation>
    <scope>NUCLEOTIDE SEQUENCE [LARGE SCALE GENOMIC DNA]</scope>
    <source>
        <strain evidence="3 4">A03</strain>
    </source>
</reference>
<feature type="domain" description="CBS" evidence="2">
    <location>
        <begin position="71"/>
        <end position="127"/>
    </location>
</feature>
<sequence>MKSVNQHIWRKVLLPQGSSIQQAISTLDQSAQQIVLVVCAEGRLQGSVTDGDVRRALLRGLDLARPVEEVMNPSPLVVPASMAREMVLHLMRANKIHQIPVVDGEHKVIGLHLWDEVTEPAQRSNTMVIMAGGLGKRLLPLTEDCPKPMLPVGGKPMLELIIERAKGEGFVNFVVSVHYLGHIIEDYFGDGQKLGVNISYLHENSPLGTAGAISLLDPLPQLPIVVTNGDVLTDIRYGEMLDFHLRHDAVATMAVRLHEWQNPFGVVRTEGIQIVGFDEKPVHRSHVNAGIYVLAPSAFEALVTGQQCDMPTLFERIQSAGSSTIAYPMHEPWLDVGRPDDLQLARNKYSV</sequence>
<comment type="caution">
    <text evidence="3">The sequence shown here is derived from an EMBL/GenBank/DDBJ whole genome shotgun (WGS) entry which is preliminary data.</text>
</comment>
<name>A0ABU8QTZ5_9PSED</name>
<organism evidence="3 4">
    <name type="scientific">Pseudomonas farsensis</name>
    <dbReference type="NCBI Taxonomy" id="2745492"/>
    <lineage>
        <taxon>Bacteria</taxon>
        <taxon>Pseudomonadati</taxon>
        <taxon>Pseudomonadota</taxon>
        <taxon>Gammaproteobacteria</taxon>
        <taxon>Pseudomonadales</taxon>
        <taxon>Pseudomonadaceae</taxon>
        <taxon>Pseudomonas</taxon>
    </lineage>
</organism>
<keyword evidence="4" id="KW-1185">Reference proteome</keyword>
<protein>
    <submittedName>
        <fullName evidence="3">Nucleotidyltransferase family protein</fullName>
    </submittedName>
</protein>
<dbReference type="RefSeq" id="WP_339599511.1">
    <property type="nucleotide sequence ID" value="NZ_JBBHLC010000032.1"/>
</dbReference>
<dbReference type="InterPro" id="IPR000644">
    <property type="entry name" value="CBS_dom"/>
</dbReference>
<dbReference type="Pfam" id="PF00571">
    <property type="entry name" value="CBS"/>
    <property type="match status" value="1"/>
</dbReference>
<evidence type="ECO:0000256" key="1">
    <source>
        <dbReference type="PROSITE-ProRule" id="PRU00703"/>
    </source>
</evidence>
<dbReference type="PANTHER" id="PTHR22572">
    <property type="entry name" value="SUGAR-1-PHOSPHATE GUANYL TRANSFERASE"/>
    <property type="match status" value="1"/>
</dbReference>
<dbReference type="InterPro" id="IPR046342">
    <property type="entry name" value="CBS_dom_sf"/>
</dbReference>
<dbReference type="CDD" id="cd04607">
    <property type="entry name" value="CBS_pair_NTP_transferase_assoc"/>
    <property type="match status" value="1"/>
</dbReference>
<dbReference type="InterPro" id="IPR005835">
    <property type="entry name" value="NTP_transferase_dom"/>
</dbReference>
<dbReference type="CDD" id="cd06426">
    <property type="entry name" value="NTP_transferase_like_2"/>
    <property type="match status" value="1"/>
</dbReference>
<evidence type="ECO:0000313" key="4">
    <source>
        <dbReference type="Proteomes" id="UP001380290"/>
    </source>
</evidence>
<gene>
    <name evidence="3" type="ORF">V7S98_12990</name>
</gene>
<keyword evidence="1" id="KW-0129">CBS domain</keyword>
<proteinExistence type="predicted"/>
<dbReference type="SUPFAM" id="SSF53448">
    <property type="entry name" value="Nucleotide-diphospho-sugar transferases"/>
    <property type="match status" value="1"/>
</dbReference>
<dbReference type="PROSITE" id="PS51371">
    <property type="entry name" value="CBS"/>
    <property type="match status" value="2"/>
</dbReference>
<dbReference type="EMBL" id="JBBHLC010000032">
    <property type="protein sequence ID" value="MEJ5864141.1"/>
    <property type="molecule type" value="Genomic_DNA"/>
</dbReference>
<evidence type="ECO:0000259" key="2">
    <source>
        <dbReference type="PROSITE" id="PS51371"/>
    </source>
</evidence>
<dbReference type="InterPro" id="IPR050486">
    <property type="entry name" value="Mannose-1P_guanyltransferase"/>
</dbReference>
<accession>A0ABU8QTZ5</accession>
<evidence type="ECO:0000313" key="3">
    <source>
        <dbReference type="EMBL" id="MEJ5864141.1"/>
    </source>
</evidence>
<dbReference type="Pfam" id="PF00483">
    <property type="entry name" value="NTP_transferase"/>
    <property type="match status" value="1"/>
</dbReference>
<feature type="domain" description="CBS" evidence="2">
    <location>
        <begin position="1"/>
        <end position="63"/>
    </location>
</feature>
<dbReference type="Gene3D" id="3.90.550.10">
    <property type="entry name" value="Spore Coat Polysaccharide Biosynthesis Protein SpsA, Chain A"/>
    <property type="match status" value="1"/>
</dbReference>